<gene>
    <name evidence="1" type="ORF">OWV82_024633</name>
</gene>
<proteinExistence type="predicted"/>
<sequence length="514" mass="57678">MGWTAMQTVKLAAIPAAFSSSRFIFRPVTKTLTLSSISRHNYYQKPPFRLLTRALSAPALQIPETTDNKGGVEVKPQWKAAIDFKWIRDNKKAVSNNIRLRNSNANLELVLELYEKMLNVQKEVERLREERNAVANKMKGKLEPSERQKLIEEGKTLKEALVTLEEDLLKLTDELQQEAQCIPNMTHPDVPIGGEDSSSIRKMVGSQHEFNFPVKDHLQLGKELDIFDFDAAAEVSGSKFYYLKNEAVMLEMALISWTLSEVMKRGFSPLTTPEIVRSSVVEKCGFQPRGTNTQVYSIEGTEQCLIGTAEIPVGGIHMDSILADSSLPRKYVAFSHCFRTEAGAAGTATRGLYRVHQFSKVEMFIFCRPEESDSYHEELIGIEEELFSQLGLHYKTLDMATEDLGAPAYRKFDVEAWMPGLGRYGEISSASNCTDYQSRRLGIRYRPSQPSSTNSKKGKGPTKFVHTLNATACAVPRMIVCLLENYQQEDGSVTIPEPLRPFMGGLDRIAPKSS</sequence>
<reference evidence="1 2" key="1">
    <citation type="journal article" date="2023" name="Science">
        <title>Complex scaffold remodeling in plant triterpene biosynthesis.</title>
        <authorList>
            <person name="De La Pena R."/>
            <person name="Hodgson H."/>
            <person name="Liu J.C."/>
            <person name="Stephenson M.J."/>
            <person name="Martin A.C."/>
            <person name="Owen C."/>
            <person name="Harkess A."/>
            <person name="Leebens-Mack J."/>
            <person name="Jimenez L.E."/>
            <person name="Osbourn A."/>
            <person name="Sattely E.S."/>
        </authorList>
    </citation>
    <scope>NUCLEOTIDE SEQUENCE [LARGE SCALE GENOMIC DNA]</scope>
    <source>
        <strain evidence="2">cv. JPN11</strain>
        <tissue evidence="1">Leaf</tissue>
    </source>
</reference>
<dbReference type="EMBL" id="CM051407">
    <property type="protein sequence ID" value="KAJ4701378.1"/>
    <property type="molecule type" value="Genomic_DNA"/>
</dbReference>
<evidence type="ECO:0000313" key="1">
    <source>
        <dbReference type="EMBL" id="KAJ4701378.1"/>
    </source>
</evidence>
<name>A0ACC1WSW3_MELAZ</name>
<protein>
    <submittedName>
        <fullName evidence="1">Serine--tRNA ligase</fullName>
    </submittedName>
</protein>
<keyword evidence="2" id="KW-1185">Reference proteome</keyword>
<keyword evidence="1" id="KW-0436">Ligase</keyword>
<comment type="caution">
    <text evidence="1">The sequence shown here is derived from an EMBL/GenBank/DDBJ whole genome shotgun (WGS) entry which is preliminary data.</text>
</comment>
<evidence type="ECO:0000313" key="2">
    <source>
        <dbReference type="Proteomes" id="UP001164539"/>
    </source>
</evidence>
<dbReference type="Proteomes" id="UP001164539">
    <property type="component" value="Chromosome 14"/>
</dbReference>
<accession>A0ACC1WSW3</accession>
<organism evidence="1 2">
    <name type="scientific">Melia azedarach</name>
    <name type="common">Chinaberry tree</name>
    <dbReference type="NCBI Taxonomy" id="155640"/>
    <lineage>
        <taxon>Eukaryota</taxon>
        <taxon>Viridiplantae</taxon>
        <taxon>Streptophyta</taxon>
        <taxon>Embryophyta</taxon>
        <taxon>Tracheophyta</taxon>
        <taxon>Spermatophyta</taxon>
        <taxon>Magnoliopsida</taxon>
        <taxon>eudicotyledons</taxon>
        <taxon>Gunneridae</taxon>
        <taxon>Pentapetalae</taxon>
        <taxon>rosids</taxon>
        <taxon>malvids</taxon>
        <taxon>Sapindales</taxon>
        <taxon>Meliaceae</taxon>
        <taxon>Melia</taxon>
    </lineage>
</organism>